<evidence type="ECO:0000313" key="1">
    <source>
        <dbReference type="EMBL" id="RDI58049.1"/>
    </source>
</evidence>
<reference evidence="1 2" key="1">
    <citation type="submission" date="2018-07" db="EMBL/GenBank/DDBJ databases">
        <title>Genomic Encyclopedia of Type Strains, Phase IV (KMG-IV): sequencing the most valuable type-strain genomes for metagenomic binning, comparative biology and taxonomic classification.</title>
        <authorList>
            <person name="Goeker M."/>
        </authorList>
    </citation>
    <scope>NUCLEOTIDE SEQUENCE [LARGE SCALE GENOMIC DNA]</scope>
    <source>
        <strain evidence="1 2">DSM 14364</strain>
    </source>
</reference>
<proteinExistence type="predicted"/>
<dbReference type="Proteomes" id="UP000254925">
    <property type="component" value="Unassembled WGS sequence"/>
</dbReference>
<name>A0A370HNG2_9HYPH</name>
<comment type="caution">
    <text evidence="1">The sequence shown here is derived from an EMBL/GenBank/DDBJ whole genome shotgun (WGS) entry which is preliminary data.</text>
</comment>
<dbReference type="EMBL" id="QQBB01000006">
    <property type="protein sequence ID" value="RDI58049.1"/>
    <property type="molecule type" value="Genomic_DNA"/>
</dbReference>
<sequence>MSPKQISLVAGLLVLWPGPIQAHDIYTDLLTRSGLPCCHDGDCRPVPYRLTPKGVQMLVDEQWLDIPRGSIQYRALAGDRGETGGAHWCGSRDAIGYFTRCAILPPQSAAIRGNAVSTPGFHAVPDP</sequence>
<evidence type="ECO:0000313" key="2">
    <source>
        <dbReference type="Proteomes" id="UP000254925"/>
    </source>
</evidence>
<keyword evidence="2" id="KW-1185">Reference proteome</keyword>
<dbReference type="RefSeq" id="WP_114771259.1">
    <property type="nucleotide sequence ID" value="NZ_QQBB01000006.1"/>
</dbReference>
<dbReference type="OrthoDB" id="8479270at2"/>
<accession>A0A370HNG2</accession>
<dbReference type="AlphaFoldDB" id="A0A370HNG2"/>
<organism evidence="1 2">
    <name type="scientific">Microvirga subterranea</name>
    <dbReference type="NCBI Taxonomy" id="186651"/>
    <lineage>
        <taxon>Bacteria</taxon>
        <taxon>Pseudomonadati</taxon>
        <taxon>Pseudomonadota</taxon>
        <taxon>Alphaproteobacteria</taxon>
        <taxon>Hyphomicrobiales</taxon>
        <taxon>Methylobacteriaceae</taxon>
        <taxon>Microvirga</taxon>
    </lineage>
</organism>
<protein>
    <submittedName>
        <fullName evidence="1">Uncharacterized protein</fullName>
    </submittedName>
</protein>
<gene>
    <name evidence="1" type="ORF">DES45_106363</name>
</gene>